<dbReference type="InterPro" id="IPR050131">
    <property type="entry name" value="Peptidase_S8_subtilisin-like"/>
</dbReference>
<keyword evidence="2" id="KW-0134">Cell wall</keyword>
<dbReference type="Gene3D" id="3.30.70.80">
    <property type="entry name" value="Peptidase S8 propeptide/proteinase inhibitor I9"/>
    <property type="match status" value="1"/>
</dbReference>
<feature type="active site" description="Charge relay system" evidence="7 8">
    <location>
        <position position="181"/>
    </location>
</feature>
<dbReference type="PROSITE" id="PS00136">
    <property type="entry name" value="SUBTILASE_ASP"/>
    <property type="match status" value="1"/>
</dbReference>
<feature type="domain" description="Peptidase S8/S53" evidence="11">
    <location>
        <begin position="141"/>
        <end position="341"/>
    </location>
</feature>
<dbReference type="Pfam" id="PF00082">
    <property type="entry name" value="Peptidase_S8"/>
    <property type="match status" value="2"/>
</dbReference>
<keyword evidence="4 10" id="KW-0732">Signal</keyword>
<comment type="caution">
    <text evidence="14">The sequence shown here is derived from an EMBL/GenBank/DDBJ whole genome shotgun (WGS) entry which is preliminary data.</text>
</comment>
<evidence type="ECO:0000256" key="3">
    <source>
        <dbReference type="ARBA" id="ARBA00022670"/>
    </source>
</evidence>
<feature type="domain" description="Fervidolysin-like N-terminal prodomain" evidence="13">
    <location>
        <begin position="39"/>
        <end position="95"/>
    </location>
</feature>
<feature type="domain" description="PA" evidence="12">
    <location>
        <begin position="366"/>
        <end position="434"/>
    </location>
</feature>
<evidence type="ECO:0000256" key="2">
    <source>
        <dbReference type="ARBA" id="ARBA00022512"/>
    </source>
</evidence>
<dbReference type="InterPro" id="IPR015500">
    <property type="entry name" value="Peptidase_S8_subtilisin-rel"/>
</dbReference>
<dbReference type="SUPFAM" id="SSF52743">
    <property type="entry name" value="Subtilisin-like"/>
    <property type="match status" value="1"/>
</dbReference>
<dbReference type="PROSITE" id="PS00138">
    <property type="entry name" value="SUBTILASE_SER"/>
    <property type="match status" value="1"/>
</dbReference>
<dbReference type="InterPro" id="IPR054399">
    <property type="entry name" value="Fervidolysin-like_N_prodom"/>
</dbReference>
<evidence type="ECO:0000259" key="12">
    <source>
        <dbReference type="Pfam" id="PF02225"/>
    </source>
</evidence>
<organism evidence="14 15">
    <name type="scientific">Massilia glaciei</name>
    <dbReference type="NCBI Taxonomy" id="1524097"/>
    <lineage>
        <taxon>Bacteria</taxon>
        <taxon>Pseudomonadati</taxon>
        <taxon>Pseudomonadota</taxon>
        <taxon>Betaproteobacteria</taxon>
        <taxon>Burkholderiales</taxon>
        <taxon>Oxalobacteraceae</taxon>
        <taxon>Telluria group</taxon>
        <taxon>Massilia</taxon>
    </lineage>
</organism>
<gene>
    <name evidence="14" type="ORF">C7C56_016750</name>
</gene>
<accession>A0A2U2HI80</accession>
<dbReference type="Gene3D" id="3.50.30.30">
    <property type="match status" value="1"/>
</dbReference>
<evidence type="ECO:0000256" key="9">
    <source>
        <dbReference type="RuleBase" id="RU003355"/>
    </source>
</evidence>
<feature type="domain" description="Peptidase S8/S53" evidence="11">
    <location>
        <begin position="442"/>
        <end position="507"/>
    </location>
</feature>
<dbReference type="AlphaFoldDB" id="A0A2U2HI80"/>
<dbReference type="RefSeq" id="WP_106758519.1">
    <property type="nucleotide sequence ID" value="NZ_PXWF02000246.1"/>
</dbReference>
<dbReference type="OrthoDB" id="9790784at2"/>
<dbReference type="PANTHER" id="PTHR43806:SF11">
    <property type="entry name" value="CEREVISIN-RELATED"/>
    <property type="match status" value="1"/>
</dbReference>
<dbReference type="PROSITE" id="PS51892">
    <property type="entry name" value="SUBTILASE"/>
    <property type="match status" value="1"/>
</dbReference>
<evidence type="ECO:0000256" key="7">
    <source>
        <dbReference type="PIRSR" id="PIRSR615500-1"/>
    </source>
</evidence>
<proteinExistence type="inferred from homology"/>
<dbReference type="PRINTS" id="PR00723">
    <property type="entry name" value="SUBTILISIN"/>
</dbReference>
<dbReference type="Gene3D" id="3.40.50.200">
    <property type="entry name" value="Peptidase S8/S53 domain"/>
    <property type="match status" value="1"/>
</dbReference>
<dbReference type="InterPro" id="IPR037045">
    <property type="entry name" value="S8pro/Inhibitor_I9_sf"/>
</dbReference>
<dbReference type="PROSITE" id="PS00137">
    <property type="entry name" value="SUBTILASE_HIS"/>
    <property type="match status" value="1"/>
</dbReference>
<feature type="active site" description="Charge relay system" evidence="7 8">
    <location>
        <position position="146"/>
    </location>
</feature>
<protein>
    <submittedName>
        <fullName evidence="14">Peptidase S8</fullName>
    </submittedName>
</protein>
<sequence length="525" mass="53810">MQNKPGRTVIAAAVKLVVAAVAMGSVMGVASAAAPDSTRVIVKFKPGHGANIKSAIAAARGNVKHEIFGMDAMAIEVPLTALKGLQNNPNVEYVEEDLVRRPFALTSASTGSPYALGQLVPYGIKQTQSDLLPDTYVGNRKVCIIDSGIDRAHEDLVGNSINMTGQYDSGTGNWYTDENKHGTHVAGTIAAVNASGVGVVGVNSNKRLKLHIVKVFGANGWAYSSTLASAANQCAAAGANVISMSLGGTSSSTTESNTFASLQSKGILNIAAAGNDGNTVVSYPAGYSSVMMVAAIDEFKQWATFSQYNSQVEIAGPGVAVLSTVPTNTGSASELKVSTTTYKPGAITGAPNKVATGTLADFGLGDRTSSTVSGKVCLIARGTVDFATKVMNCQNSGGVGAVIYNNVAGGFGGTMGTTIASIPSVTASDTEGAAMRGQLGLGATVTVKRTSYGYLDGTSMATPHVSAVAALVWSYFPTCTGSQIRTSLTRSAQDLGTVGRDVKYGFGLVQARAAYDRIRTYGCGA</sequence>
<dbReference type="SUPFAM" id="SSF54897">
    <property type="entry name" value="Protease propeptides/inhibitors"/>
    <property type="match status" value="1"/>
</dbReference>
<dbReference type="Pfam" id="PF02225">
    <property type="entry name" value="PA"/>
    <property type="match status" value="1"/>
</dbReference>
<feature type="active site" description="Charge relay system" evidence="7 8">
    <location>
        <position position="459"/>
    </location>
</feature>
<dbReference type="GO" id="GO:0004252">
    <property type="term" value="F:serine-type endopeptidase activity"/>
    <property type="evidence" value="ECO:0007669"/>
    <property type="project" value="UniProtKB-UniRule"/>
</dbReference>
<dbReference type="Pfam" id="PF22148">
    <property type="entry name" value="Fervidolysin_NPro-like"/>
    <property type="match status" value="1"/>
</dbReference>
<dbReference type="InterPro" id="IPR036852">
    <property type="entry name" value="Peptidase_S8/S53_dom_sf"/>
</dbReference>
<evidence type="ECO:0000259" key="11">
    <source>
        <dbReference type="Pfam" id="PF00082"/>
    </source>
</evidence>
<dbReference type="InterPro" id="IPR023828">
    <property type="entry name" value="Peptidase_S8_Ser-AS"/>
</dbReference>
<evidence type="ECO:0000259" key="13">
    <source>
        <dbReference type="Pfam" id="PF22148"/>
    </source>
</evidence>
<keyword evidence="2" id="KW-0964">Secreted</keyword>
<reference evidence="14 15" key="1">
    <citation type="submission" date="2018-04" db="EMBL/GenBank/DDBJ databases">
        <title>Massilia violaceinigra sp. nov., a novel purple-pigmented bacterium isolated from Tianshan glacier, Xinjiang, China.</title>
        <authorList>
            <person name="Wang H."/>
        </authorList>
    </citation>
    <scope>NUCLEOTIDE SEQUENCE [LARGE SCALE GENOMIC DNA]</scope>
    <source>
        <strain evidence="14 15">B448-2</strain>
    </source>
</reference>
<evidence type="ECO:0000313" key="14">
    <source>
        <dbReference type="EMBL" id="PWF46041.1"/>
    </source>
</evidence>
<evidence type="ECO:0000256" key="1">
    <source>
        <dbReference type="ARBA" id="ARBA00011073"/>
    </source>
</evidence>
<name>A0A2U2HI80_9BURK</name>
<evidence type="ECO:0000256" key="4">
    <source>
        <dbReference type="ARBA" id="ARBA00022729"/>
    </source>
</evidence>
<evidence type="ECO:0000313" key="15">
    <source>
        <dbReference type="Proteomes" id="UP000241421"/>
    </source>
</evidence>
<feature type="chain" id="PRO_5015775705" evidence="10">
    <location>
        <begin position="33"/>
        <end position="525"/>
    </location>
</feature>
<evidence type="ECO:0000256" key="5">
    <source>
        <dbReference type="ARBA" id="ARBA00022801"/>
    </source>
</evidence>
<dbReference type="InterPro" id="IPR023827">
    <property type="entry name" value="Peptidase_S8_Asp-AS"/>
</dbReference>
<evidence type="ECO:0000256" key="10">
    <source>
        <dbReference type="SAM" id="SignalP"/>
    </source>
</evidence>
<keyword evidence="5 8" id="KW-0378">Hydrolase</keyword>
<evidence type="ECO:0000256" key="6">
    <source>
        <dbReference type="ARBA" id="ARBA00022825"/>
    </source>
</evidence>
<dbReference type="InterPro" id="IPR000209">
    <property type="entry name" value="Peptidase_S8/S53_dom"/>
</dbReference>
<keyword evidence="15" id="KW-1185">Reference proteome</keyword>
<dbReference type="EMBL" id="PXWF02000246">
    <property type="protein sequence ID" value="PWF46041.1"/>
    <property type="molecule type" value="Genomic_DNA"/>
</dbReference>
<feature type="signal peptide" evidence="10">
    <location>
        <begin position="1"/>
        <end position="32"/>
    </location>
</feature>
<keyword evidence="6 8" id="KW-0720">Serine protease</keyword>
<dbReference type="GO" id="GO:0005615">
    <property type="term" value="C:extracellular space"/>
    <property type="evidence" value="ECO:0007669"/>
    <property type="project" value="TreeGrafter"/>
</dbReference>
<dbReference type="InterPro" id="IPR003137">
    <property type="entry name" value="PA_domain"/>
</dbReference>
<dbReference type="GO" id="GO:0006508">
    <property type="term" value="P:proteolysis"/>
    <property type="evidence" value="ECO:0007669"/>
    <property type="project" value="UniProtKB-KW"/>
</dbReference>
<keyword evidence="3 8" id="KW-0645">Protease</keyword>
<evidence type="ECO:0000256" key="8">
    <source>
        <dbReference type="PROSITE-ProRule" id="PRU01240"/>
    </source>
</evidence>
<dbReference type="Proteomes" id="UP000241421">
    <property type="component" value="Unassembled WGS sequence"/>
</dbReference>
<dbReference type="InterPro" id="IPR022398">
    <property type="entry name" value="Peptidase_S8_His-AS"/>
</dbReference>
<dbReference type="PANTHER" id="PTHR43806">
    <property type="entry name" value="PEPTIDASE S8"/>
    <property type="match status" value="1"/>
</dbReference>
<comment type="similarity">
    <text evidence="1 8 9">Belongs to the peptidase S8 family.</text>
</comment>